<gene>
    <name evidence="13 16" type="primary">thrB</name>
    <name evidence="16" type="ORF">H0A61_02146</name>
</gene>
<dbReference type="GO" id="GO:0009088">
    <property type="term" value="P:threonine biosynthetic process"/>
    <property type="evidence" value="ECO:0007669"/>
    <property type="project" value="UniProtKB-UniRule"/>
</dbReference>
<evidence type="ECO:0000256" key="5">
    <source>
        <dbReference type="ARBA" id="ARBA00022605"/>
    </source>
</evidence>
<dbReference type="Pfam" id="PF00288">
    <property type="entry name" value="GHMP_kinases_N"/>
    <property type="match status" value="1"/>
</dbReference>
<dbReference type="PANTHER" id="PTHR20861">
    <property type="entry name" value="HOMOSERINE/4-DIPHOSPHOCYTIDYL-2-C-METHYL-D-ERYTHRITOL KINASE"/>
    <property type="match status" value="1"/>
</dbReference>
<evidence type="ECO:0000256" key="6">
    <source>
        <dbReference type="ARBA" id="ARBA00022679"/>
    </source>
</evidence>
<dbReference type="GO" id="GO:0005524">
    <property type="term" value="F:ATP binding"/>
    <property type="evidence" value="ECO:0007669"/>
    <property type="project" value="UniProtKB-UniRule"/>
</dbReference>
<dbReference type="NCBIfam" id="NF002288">
    <property type="entry name" value="PRK01212.1-4"/>
    <property type="match status" value="1"/>
</dbReference>
<dbReference type="Gene3D" id="3.30.230.10">
    <property type="match status" value="1"/>
</dbReference>
<keyword evidence="7 13" id="KW-0791">Threonine biosynthesis</keyword>
<dbReference type="RefSeq" id="WP_206707104.1">
    <property type="nucleotide sequence ID" value="NZ_CP059066.1"/>
</dbReference>
<dbReference type="NCBIfam" id="TIGR00191">
    <property type="entry name" value="thrB"/>
    <property type="match status" value="1"/>
</dbReference>
<dbReference type="InterPro" id="IPR013750">
    <property type="entry name" value="GHMP_kinase_C_dom"/>
</dbReference>
<evidence type="ECO:0000256" key="9">
    <source>
        <dbReference type="ARBA" id="ARBA00022777"/>
    </source>
</evidence>
<organism evidence="16 17">
    <name type="scientific">Koleobacter methoxysyntrophicus</name>
    <dbReference type="NCBI Taxonomy" id="2751313"/>
    <lineage>
        <taxon>Bacteria</taxon>
        <taxon>Bacillati</taxon>
        <taxon>Bacillota</taxon>
        <taxon>Clostridia</taxon>
        <taxon>Koleobacterales</taxon>
        <taxon>Koleobacteraceae</taxon>
        <taxon>Koleobacter</taxon>
    </lineage>
</organism>
<comment type="subcellular location">
    <subcellularLocation>
        <location evidence="13">Cytoplasm</location>
    </subcellularLocation>
</comment>
<evidence type="ECO:0000256" key="4">
    <source>
        <dbReference type="ARBA" id="ARBA00017858"/>
    </source>
</evidence>
<evidence type="ECO:0000256" key="3">
    <source>
        <dbReference type="ARBA" id="ARBA00012078"/>
    </source>
</evidence>
<keyword evidence="6 13" id="KW-0808">Transferase</keyword>
<keyword evidence="10 13" id="KW-0067">ATP-binding</keyword>
<sequence>MIKLKVPATTANLGPGFDCMGIALDLYNYIEIEEIDSGLKISIEDDNDRKKVDKDENNLVFKAVKKVFEKVGYRTKGLRIHIKYHIPIARGLGSSAACIVGGMMAANEICGRKLELHELMEMAVEMEGHPDNVVPAMVGGYVISAYTENKVEYLRLDLPEEIRFIIAVPDFELKTSDARRILPEMVSLKDAVFNISRAALLAAAVAEKRYNLFHFFGKDRLHQPYRGKLIPGMDQVMKNAVEEGALGVFLSGAGPSIIALSLKDFEKIGSKMKEIFFLNGIRSTILITGVSKKGAEILT</sequence>
<evidence type="ECO:0000256" key="11">
    <source>
        <dbReference type="ARBA" id="ARBA00049375"/>
    </source>
</evidence>
<keyword evidence="13" id="KW-0963">Cytoplasm</keyword>
<dbReference type="PIRSF" id="PIRSF000676">
    <property type="entry name" value="Homoser_kin"/>
    <property type="match status" value="1"/>
</dbReference>
<dbReference type="EMBL" id="CP059066">
    <property type="protein sequence ID" value="QSQ09766.1"/>
    <property type="molecule type" value="Genomic_DNA"/>
</dbReference>
<dbReference type="InterPro" id="IPR036554">
    <property type="entry name" value="GHMP_kinase_C_sf"/>
</dbReference>
<evidence type="ECO:0000256" key="2">
    <source>
        <dbReference type="ARBA" id="ARBA00007370"/>
    </source>
</evidence>
<feature type="domain" description="GHMP kinase N-terminal" evidence="14">
    <location>
        <begin position="58"/>
        <end position="140"/>
    </location>
</feature>
<keyword evidence="8 13" id="KW-0547">Nucleotide-binding</keyword>
<dbReference type="SUPFAM" id="SSF55060">
    <property type="entry name" value="GHMP Kinase, C-terminal domain"/>
    <property type="match status" value="1"/>
</dbReference>
<dbReference type="PROSITE" id="PS00627">
    <property type="entry name" value="GHMP_KINASES_ATP"/>
    <property type="match status" value="1"/>
</dbReference>
<dbReference type="InterPro" id="IPR006203">
    <property type="entry name" value="GHMP_knse_ATP-bd_CS"/>
</dbReference>
<dbReference type="KEGG" id="kme:H0A61_02146"/>
<dbReference type="PANTHER" id="PTHR20861:SF1">
    <property type="entry name" value="HOMOSERINE KINASE"/>
    <property type="match status" value="1"/>
</dbReference>
<evidence type="ECO:0000259" key="15">
    <source>
        <dbReference type="Pfam" id="PF08544"/>
    </source>
</evidence>
<protein>
    <recommendedName>
        <fullName evidence="4 13">Homoserine kinase</fullName>
        <shortName evidence="13">HK</shortName>
        <shortName evidence="13">HSK</shortName>
        <ecNumber evidence="3 13">2.7.1.39</ecNumber>
    </recommendedName>
</protein>
<dbReference type="HAMAP" id="MF_00384">
    <property type="entry name" value="Homoser_kinase"/>
    <property type="match status" value="1"/>
</dbReference>
<feature type="domain" description="GHMP kinase C-terminal" evidence="15">
    <location>
        <begin position="214"/>
        <end position="274"/>
    </location>
</feature>
<dbReference type="Gene3D" id="3.30.70.890">
    <property type="entry name" value="GHMP kinase, C-terminal domain"/>
    <property type="match status" value="1"/>
</dbReference>
<keyword evidence="9 13" id="KW-0418">Kinase</keyword>
<comment type="pathway">
    <text evidence="1 13">Amino-acid biosynthesis; L-threonine biosynthesis; L-threonine from L-aspartate: step 4/5.</text>
</comment>
<evidence type="ECO:0000256" key="8">
    <source>
        <dbReference type="ARBA" id="ARBA00022741"/>
    </source>
</evidence>
<dbReference type="InterPro" id="IPR000870">
    <property type="entry name" value="Homoserine_kinase"/>
</dbReference>
<dbReference type="Proteomes" id="UP000662904">
    <property type="component" value="Chromosome"/>
</dbReference>
<evidence type="ECO:0000256" key="10">
    <source>
        <dbReference type="ARBA" id="ARBA00022840"/>
    </source>
</evidence>
<dbReference type="UniPathway" id="UPA00050">
    <property type="reaction ID" value="UER00064"/>
</dbReference>
<evidence type="ECO:0000256" key="12">
    <source>
        <dbReference type="ARBA" id="ARBA00049954"/>
    </source>
</evidence>
<dbReference type="PRINTS" id="PR00958">
    <property type="entry name" value="HOMSERKINASE"/>
</dbReference>
<comment type="similarity">
    <text evidence="2 13">Belongs to the GHMP kinase family. Homoserine kinase subfamily.</text>
</comment>
<dbReference type="Pfam" id="PF08544">
    <property type="entry name" value="GHMP_kinases_C"/>
    <property type="match status" value="1"/>
</dbReference>
<evidence type="ECO:0000256" key="7">
    <source>
        <dbReference type="ARBA" id="ARBA00022697"/>
    </source>
</evidence>
<keyword evidence="17" id="KW-1185">Reference proteome</keyword>
<evidence type="ECO:0000256" key="1">
    <source>
        <dbReference type="ARBA" id="ARBA00005015"/>
    </source>
</evidence>
<dbReference type="AlphaFoldDB" id="A0A8A0RRE3"/>
<proteinExistence type="inferred from homology"/>
<comment type="function">
    <text evidence="12 13">Catalyzes the ATP-dependent phosphorylation of L-homoserine to L-homoserine phosphate.</text>
</comment>
<dbReference type="SUPFAM" id="SSF54211">
    <property type="entry name" value="Ribosomal protein S5 domain 2-like"/>
    <property type="match status" value="1"/>
</dbReference>
<evidence type="ECO:0000313" key="16">
    <source>
        <dbReference type="EMBL" id="QSQ09766.1"/>
    </source>
</evidence>
<dbReference type="InterPro" id="IPR006204">
    <property type="entry name" value="GHMP_kinase_N_dom"/>
</dbReference>
<dbReference type="GO" id="GO:0005737">
    <property type="term" value="C:cytoplasm"/>
    <property type="evidence" value="ECO:0007669"/>
    <property type="project" value="UniProtKB-SubCell"/>
</dbReference>
<dbReference type="InterPro" id="IPR014721">
    <property type="entry name" value="Ribsml_uS5_D2-typ_fold_subgr"/>
</dbReference>
<dbReference type="InterPro" id="IPR020568">
    <property type="entry name" value="Ribosomal_Su5_D2-typ_SF"/>
</dbReference>
<name>A0A8A0RRE3_9FIRM</name>
<evidence type="ECO:0000259" key="14">
    <source>
        <dbReference type="Pfam" id="PF00288"/>
    </source>
</evidence>
<evidence type="ECO:0000313" key="17">
    <source>
        <dbReference type="Proteomes" id="UP000662904"/>
    </source>
</evidence>
<keyword evidence="5 13" id="KW-0028">Amino-acid biosynthesis</keyword>
<dbReference type="GO" id="GO:0004413">
    <property type="term" value="F:homoserine kinase activity"/>
    <property type="evidence" value="ECO:0007669"/>
    <property type="project" value="UniProtKB-UniRule"/>
</dbReference>
<evidence type="ECO:0000256" key="13">
    <source>
        <dbReference type="HAMAP-Rule" id="MF_00384"/>
    </source>
</evidence>
<reference evidence="16" key="1">
    <citation type="submission" date="2020-07" db="EMBL/GenBank/DDBJ databases">
        <title>Koleobacter methoxysyntrophicus gen. nov., sp. nov., a novel anaerobic bacterium isolated from deep subsurface oil field and proposal of Koleobacterales ord. nov. in the phylum Firmicutes.</title>
        <authorList>
            <person name="Sakamoto S."/>
            <person name="Tamaki H."/>
        </authorList>
    </citation>
    <scope>NUCLEOTIDE SEQUENCE</scope>
    <source>
        <strain evidence="16">NRmbB1</strain>
    </source>
</reference>
<comment type="catalytic activity">
    <reaction evidence="11 13">
        <text>L-homoserine + ATP = O-phospho-L-homoserine + ADP + H(+)</text>
        <dbReference type="Rhea" id="RHEA:13985"/>
        <dbReference type="ChEBI" id="CHEBI:15378"/>
        <dbReference type="ChEBI" id="CHEBI:30616"/>
        <dbReference type="ChEBI" id="CHEBI:57476"/>
        <dbReference type="ChEBI" id="CHEBI:57590"/>
        <dbReference type="ChEBI" id="CHEBI:456216"/>
        <dbReference type="EC" id="2.7.1.39"/>
    </reaction>
</comment>
<accession>A0A8A0RRE3</accession>
<feature type="binding site" evidence="13">
    <location>
        <begin position="87"/>
        <end position="97"/>
    </location>
    <ligand>
        <name>ATP</name>
        <dbReference type="ChEBI" id="CHEBI:30616"/>
    </ligand>
</feature>
<dbReference type="EC" id="2.7.1.39" evidence="3 13"/>